<name>F0XPV7_GROCL</name>
<dbReference type="eggNOG" id="ENOG502T4B5">
    <property type="taxonomic scope" value="Eukaryota"/>
</dbReference>
<gene>
    <name evidence="2" type="ORF">CMQ_7565</name>
</gene>
<dbReference type="OrthoDB" id="4837799at2759"/>
<evidence type="ECO:0000313" key="3">
    <source>
        <dbReference type="Proteomes" id="UP000007796"/>
    </source>
</evidence>
<evidence type="ECO:0000256" key="1">
    <source>
        <dbReference type="SAM" id="SignalP"/>
    </source>
</evidence>
<feature type="chain" id="PRO_5003260298" evidence="1">
    <location>
        <begin position="20"/>
        <end position="138"/>
    </location>
</feature>
<dbReference type="HOGENOM" id="CLU_1855475_0_0_1"/>
<proteinExistence type="predicted"/>
<sequence>MMLLGSVTATLPLLGLAAAGVAPRLAHWSSYATANTTSNVTTTASVASSIPSTNTTTTGPRHTSCDIRYCQNGTSYCRYWGGYTSFDISLRRPVPGETYMTLGLCGSTTANLSSVTVTSTPSSLSTAKFAVATPTSDI</sequence>
<feature type="signal peptide" evidence="1">
    <location>
        <begin position="1"/>
        <end position="19"/>
    </location>
</feature>
<keyword evidence="1" id="KW-0732">Signal</keyword>
<dbReference type="RefSeq" id="XP_014170045.1">
    <property type="nucleotide sequence ID" value="XM_014314570.1"/>
</dbReference>
<evidence type="ECO:0000313" key="2">
    <source>
        <dbReference type="EMBL" id="EFX00563.1"/>
    </source>
</evidence>
<dbReference type="GeneID" id="25981123"/>
<dbReference type="Proteomes" id="UP000007796">
    <property type="component" value="Unassembled WGS sequence"/>
</dbReference>
<dbReference type="EMBL" id="GL629801">
    <property type="protein sequence ID" value="EFX00563.1"/>
    <property type="molecule type" value="Genomic_DNA"/>
</dbReference>
<reference evidence="2 3" key="1">
    <citation type="journal article" date="2011" name="Proc. Natl. Acad. Sci. U.S.A.">
        <title>Genome and transcriptome analyses of the mountain pine beetle-fungal symbiont Grosmannia clavigera, a lodgepole pine pathogen.</title>
        <authorList>
            <person name="DiGuistini S."/>
            <person name="Wang Y."/>
            <person name="Liao N.Y."/>
            <person name="Taylor G."/>
            <person name="Tanguay P."/>
            <person name="Feau N."/>
            <person name="Henrissat B."/>
            <person name="Chan S.K."/>
            <person name="Hesse-Orce U."/>
            <person name="Alamouti S.M."/>
            <person name="Tsui C.K.M."/>
            <person name="Docking R.T."/>
            <person name="Levasseur A."/>
            <person name="Haridas S."/>
            <person name="Robertson G."/>
            <person name="Birol I."/>
            <person name="Holt R.A."/>
            <person name="Marra M.A."/>
            <person name="Hamelin R.C."/>
            <person name="Hirst M."/>
            <person name="Jones S.J.M."/>
            <person name="Bohlmann J."/>
            <person name="Breuil C."/>
        </authorList>
    </citation>
    <scope>NUCLEOTIDE SEQUENCE [LARGE SCALE GENOMIC DNA]</scope>
    <source>
        <strain evidence="3">kw1407 / UAMH 11150</strain>
    </source>
</reference>
<accession>F0XPV7</accession>
<organism evidence="3">
    <name type="scientific">Grosmannia clavigera (strain kw1407 / UAMH 11150)</name>
    <name type="common">Blue stain fungus</name>
    <name type="synonym">Graphiocladiella clavigera</name>
    <dbReference type="NCBI Taxonomy" id="655863"/>
    <lineage>
        <taxon>Eukaryota</taxon>
        <taxon>Fungi</taxon>
        <taxon>Dikarya</taxon>
        <taxon>Ascomycota</taxon>
        <taxon>Pezizomycotina</taxon>
        <taxon>Sordariomycetes</taxon>
        <taxon>Sordariomycetidae</taxon>
        <taxon>Ophiostomatales</taxon>
        <taxon>Ophiostomataceae</taxon>
        <taxon>Leptographium</taxon>
    </lineage>
</organism>
<protein>
    <submittedName>
        <fullName evidence="2">Uncharacterized protein</fullName>
    </submittedName>
</protein>
<dbReference type="AlphaFoldDB" id="F0XPV7"/>
<keyword evidence="3" id="KW-1185">Reference proteome</keyword>
<dbReference type="InParanoid" id="F0XPV7"/>